<dbReference type="InterPro" id="IPR050624">
    <property type="entry name" value="HTH-type_Tx_Regulator"/>
</dbReference>
<dbReference type="InterPro" id="IPR009057">
    <property type="entry name" value="Homeodomain-like_sf"/>
</dbReference>
<proteinExistence type="predicted"/>
<dbReference type="SUPFAM" id="SSF46689">
    <property type="entry name" value="Homeodomain-like"/>
    <property type="match status" value="1"/>
</dbReference>
<sequence length="198" mass="22406">MKQTDISLDTKGKILSAALDILKQEGFEHITIRKIAARSNANIALINYYFGSKDMLINEAIKELLSGFRSSFDVLDERSISPLARLRAFLIQYVQVIQQYPEIITRTMTAGAAMFTSQQEYGEFLQAVGFDKVKHTLQEVTQEENSETLTMMMMQLFGAVFLPVMMKPLLESGTGVAVASVEAHIDLLFERYFYKANR</sequence>
<dbReference type="InterPro" id="IPR001647">
    <property type="entry name" value="HTH_TetR"/>
</dbReference>
<evidence type="ECO:0000256" key="2">
    <source>
        <dbReference type="PROSITE-ProRule" id="PRU00335"/>
    </source>
</evidence>
<dbReference type="Proteomes" id="UP000552038">
    <property type="component" value="Unassembled WGS sequence"/>
</dbReference>
<dbReference type="AlphaFoldDB" id="A0AAP7DH84"/>
<dbReference type="GO" id="GO:0003677">
    <property type="term" value="F:DNA binding"/>
    <property type="evidence" value="ECO:0007669"/>
    <property type="project" value="UniProtKB-UniRule"/>
</dbReference>
<organism evidence="4 5">
    <name type="scientific">Paenibacillus alvei</name>
    <name type="common">Bacillus alvei</name>
    <dbReference type="NCBI Taxonomy" id="44250"/>
    <lineage>
        <taxon>Bacteria</taxon>
        <taxon>Bacillati</taxon>
        <taxon>Bacillota</taxon>
        <taxon>Bacilli</taxon>
        <taxon>Bacillales</taxon>
        <taxon>Paenibacillaceae</taxon>
        <taxon>Paenibacillus</taxon>
    </lineage>
</organism>
<feature type="domain" description="HTH tetR-type" evidence="3">
    <location>
        <begin position="8"/>
        <end position="68"/>
    </location>
</feature>
<evidence type="ECO:0000259" key="3">
    <source>
        <dbReference type="PROSITE" id="PS50977"/>
    </source>
</evidence>
<protein>
    <submittedName>
        <fullName evidence="4">TetR family transcriptional regulator</fullName>
    </submittedName>
</protein>
<evidence type="ECO:0000313" key="5">
    <source>
        <dbReference type="Proteomes" id="UP000552038"/>
    </source>
</evidence>
<keyword evidence="1 2" id="KW-0238">DNA-binding</keyword>
<dbReference type="RefSeq" id="WP_163975245.1">
    <property type="nucleotide sequence ID" value="NZ_JABFOR010000002.1"/>
</dbReference>
<comment type="caution">
    <text evidence="4">The sequence shown here is derived from an EMBL/GenBank/DDBJ whole genome shotgun (WGS) entry which is preliminary data.</text>
</comment>
<dbReference type="Pfam" id="PF00440">
    <property type="entry name" value="TetR_N"/>
    <property type="match status" value="1"/>
</dbReference>
<name>A0AAP7DH84_PAEAL</name>
<dbReference type="PANTHER" id="PTHR43479">
    <property type="entry name" value="ACREF/ENVCD OPERON REPRESSOR-RELATED"/>
    <property type="match status" value="1"/>
</dbReference>
<dbReference type="PROSITE" id="PS01081">
    <property type="entry name" value="HTH_TETR_1"/>
    <property type="match status" value="1"/>
</dbReference>
<evidence type="ECO:0000313" key="4">
    <source>
        <dbReference type="EMBL" id="NOJ69411.1"/>
    </source>
</evidence>
<accession>A0AAP7DH84</accession>
<dbReference type="EMBL" id="JABFOR010000002">
    <property type="protein sequence ID" value="NOJ69411.1"/>
    <property type="molecule type" value="Genomic_DNA"/>
</dbReference>
<dbReference type="PROSITE" id="PS50977">
    <property type="entry name" value="HTH_TETR_2"/>
    <property type="match status" value="1"/>
</dbReference>
<gene>
    <name evidence="4" type="ORF">HMI46_02405</name>
</gene>
<dbReference type="PANTHER" id="PTHR43479:SF11">
    <property type="entry name" value="ACREF_ENVCD OPERON REPRESSOR-RELATED"/>
    <property type="match status" value="1"/>
</dbReference>
<feature type="DNA-binding region" description="H-T-H motif" evidence="2">
    <location>
        <begin position="31"/>
        <end position="50"/>
    </location>
</feature>
<reference evidence="4 5" key="1">
    <citation type="submission" date="2020-05" db="EMBL/GenBank/DDBJ databases">
        <title>Whole genome sequencing and identification of novel metabolites from Paenibacillus alvei strain JR949.</title>
        <authorList>
            <person name="Rajendhran J."/>
            <person name="Sree Pranav P."/>
            <person name="Mahalakshmi B."/>
            <person name="Karthikeyan R."/>
        </authorList>
    </citation>
    <scope>NUCLEOTIDE SEQUENCE [LARGE SCALE GENOMIC DNA]</scope>
    <source>
        <strain evidence="4 5">JR949</strain>
    </source>
</reference>
<dbReference type="InterPro" id="IPR023772">
    <property type="entry name" value="DNA-bd_HTH_TetR-type_CS"/>
</dbReference>
<dbReference type="Gene3D" id="1.10.357.10">
    <property type="entry name" value="Tetracycline Repressor, domain 2"/>
    <property type="match status" value="1"/>
</dbReference>
<dbReference type="PRINTS" id="PR00455">
    <property type="entry name" value="HTHTETR"/>
</dbReference>
<evidence type="ECO:0000256" key="1">
    <source>
        <dbReference type="ARBA" id="ARBA00023125"/>
    </source>
</evidence>